<protein>
    <submittedName>
        <fullName evidence="8">KDO2-lipid IV(A) lauroyltransferase</fullName>
    </submittedName>
</protein>
<keyword evidence="6" id="KW-0012">Acyltransferase</keyword>
<keyword evidence="4 8" id="KW-0808">Transferase</keyword>
<keyword evidence="9" id="KW-1185">Reference proteome</keyword>
<dbReference type="PANTHER" id="PTHR30606:SF10">
    <property type="entry name" value="PHOSPHATIDYLINOSITOL MANNOSIDE ACYLTRANSFERASE"/>
    <property type="match status" value="1"/>
</dbReference>
<keyword evidence="3" id="KW-0997">Cell inner membrane</keyword>
<dbReference type="PANTHER" id="PTHR30606">
    <property type="entry name" value="LIPID A BIOSYNTHESIS LAUROYL ACYLTRANSFERASE"/>
    <property type="match status" value="1"/>
</dbReference>
<dbReference type="GO" id="GO:0009247">
    <property type="term" value="P:glycolipid biosynthetic process"/>
    <property type="evidence" value="ECO:0007669"/>
    <property type="project" value="UniProtKB-ARBA"/>
</dbReference>
<dbReference type="STRING" id="1121955.SAMN02745146_2157"/>
<gene>
    <name evidence="8" type="ORF">SAMN02745146_2157</name>
</gene>
<name>A0A1M6G8A6_9BACT</name>
<reference evidence="8 9" key="1">
    <citation type="submission" date="2016-11" db="EMBL/GenBank/DDBJ databases">
        <authorList>
            <person name="Jaros S."/>
            <person name="Januszkiewicz K."/>
            <person name="Wedrychowicz H."/>
        </authorList>
    </citation>
    <scope>NUCLEOTIDE SEQUENCE [LARGE SCALE GENOMIC DNA]</scope>
    <source>
        <strain evidence="8 9">DSM 21074</strain>
    </source>
</reference>
<dbReference type="Proteomes" id="UP000184418">
    <property type="component" value="Unassembled WGS sequence"/>
</dbReference>
<proteinExistence type="predicted"/>
<sequence>MSSPRKYPWFYRPLEWLLLGLAHLPFSVLYLLADGIYLLLAYVIRYRERVVLENLRNSFPEKAEAEIRQIARKFYRHFAEVMVETLKLAVLTPAELKRRVLFRNPEVMERWFAQGRAVLGLSSHAGNWEWVLTSGAAWLSAQADGVYKPLSNPFFEDFMYRLRTRTGAGLIPMRETLRNLLRHRGQPRVVSLLSDQAAGPEDQPYWTNFLHQDSGFYTSADRLAPQFHFPVIYVSIRRQRRGYYEIVLTELYNGDAPLEPGKFAITESFVRHLEHDIRLFPSDYLWTHRRWKHKR</sequence>
<dbReference type="GO" id="GO:0005886">
    <property type="term" value="C:plasma membrane"/>
    <property type="evidence" value="ECO:0007669"/>
    <property type="project" value="UniProtKB-SubCell"/>
</dbReference>
<evidence type="ECO:0000256" key="6">
    <source>
        <dbReference type="ARBA" id="ARBA00023315"/>
    </source>
</evidence>
<accession>A0A1M6G8A6</accession>
<evidence type="ECO:0000256" key="7">
    <source>
        <dbReference type="SAM" id="Phobius"/>
    </source>
</evidence>
<evidence type="ECO:0000256" key="2">
    <source>
        <dbReference type="ARBA" id="ARBA00022475"/>
    </source>
</evidence>
<evidence type="ECO:0000256" key="5">
    <source>
        <dbReference type="ARBA" id="ARBA00023136"/>
    </source>
</evidence>
<keyword evidence="7" id="KW-1133">Transmembrane helix</keyword>
<keyword evidence="7" id="KW-0812">Transmembrane</keyword>
<evidence type="ECO:0000256" key="1">
    <source>
        <dbReference type="ARBA" id="ARBA00004533"/>
    </source>
</evidence>
<dbReference type="CDD" id="cd07984">
    <property type="entry name" value="LPLAT_LABLAT-like"/>
    <property type="match status" value="1"/>
</dbReference>
<dbReference type="Pfam" id="PF03279">
    <property type="entry name" value="Lip_A_acyltrans"/>
    <property type="match status" value="1"/>
</dbReference>
<evidence type="ECO:0000256" key="4">
    <source>
        <dbReference type="ARBA" id="ARBA00022679"/>
    </source>
</evidence>
<evidence type="ECO:0000313" key="9">
    <source>
        <dbReference type="Proteomes" id="UP000184418"/>
    </source>
</evidence>
<comment type="subcellular location">
    <subcellularLocation>
        <location evidence="1">Cell inner membrane</location>
    </subcellularLocation>
</comment>
<dbReference type="RefSeq" id="WP_073108883.1">
    <property type="nucleotide sequence ID" value="NZ_FQYN01000004.1"/>
</dbReference>
<feature type="transmembrane region" description="Helical" evidence="7">
    <location>
        <begin position="20"/>
        <end position="44"/>
    </location>
</feature>
<organism evidence="8 9">
    <name type="scientific">Hymenobacter daecheongensis DSM 21074</name>
    <dbReference type="NCBI Taxonomy" id="1121955"/>
    <lineage>
        <taxon>Bacteria</taxon>
        <taxon>Pseudomonadati</taxon>
        <taxon>Bacteroidota</taxon>
        <taxon>Cytophagia</taxon>
        <taxon>Cytophagales</taxon>
        <taxon>Hymenobacteraceae</taxon>
        <taxon>Hymenobacter</taxon>
    </lineage>
</organism>
<keyword evidence="5 7" id="KW-0472">Membrane</keyword>
<keyword evidence="2" id="KW-1003">Cell membrane</keyword>
<evidence type="ECO:0000313" key="8">
    <source>
        <dbReference type="EMBL" id="SHJ06144.1"/>
    </source>
</evidence>
<dbReference type="InterPro" id="IPR004960">
    <property type="entry name" value="LipA_acyltrans"/>
</dbReference>
<dbReference type="EMBL" id="FQYN01000004">
    <property type="protein sequence ID" value="SHJ06144.1"/>
    <property type="molecule type" value="Genomic_DNA"/>
</dbReference>
<dbReference type="AlphaFoldDB" id="A0A1M6G8A6"/>
<evidence type="ECO:0000256" key="3">
    <source>
        <dbReference type="ARBA" id="ARBA00022519"/>
    </source>
</evidence>
<dbReference type="GO" id="GO:0016746">
    <property type="term" value="F:acyltransferase activity"/>
    <property type="evidence" value="ECO:0007669"/>
    <property type="project" value="UniProtKB-KW"/>
</dbReference>